<dbReference type="InterPro" id="IPR050869">
    <property type="entry name" value="H3K4_H4K5_MeTrfase"/>
</dbReference>
<dbReference type="PANTHER" id="PTHR12197:SF251">
    <property type="entry name" value="EG:BACR7C10.4 PROTEIN"/>
    <property type="match status" value="1"/>
</dbReference>
<gene>
    <name evidence="1" type="ORF">SCF082_LOCUS35789</name>
    <name evidence="2" type="ORF">SCF082_LOCUS35837</name>
</gene>
<dbReference type="EMBL" id="CAXAMM010034447">
    <property type="protein sequence ID" value="CAK9072899.1"/>
    <property type="molecule type" value="Genomic_DNA"/>
</dbReference>
<evidence type="ECO:0000313" key="2">
    <source>
        <dbReference type="EMBL" id="CAK9073039.1"/>
    </source>
</evidence>
<sequence>MAPVRASCNGPPEKGLLRVDLTSVPTLRASTALGFGALALREEPLLRVPQDNLKGFLSSSAPEIFAELAVRLGDEQRLGVFAAFLLLSEGKQQVLLGMGLPPGSQVLEANEKAIAAFLRDFPTYSGALDWQLFARVVAIVSERGTRLPSEQGGCHVVYEHSDLASHSCCPNAVVETLSDDGLRELRVLSYEGIAENEEVTVSYVPEELLLQPLPDRSRGISELRQGYLCRCPRCKLSDEMPNLTEVSKDLKLDLALEDLQQRLHKLKQVDVALPFAMASKARVRFRLAQACERPLPSEAKKLYEDAFDETDIVLGQKGLRNVSNIKRRLEQLDT</sequence>
<evidence type="ECO:0000313" key="3">
    <source>
        <dbReference type="Proteomes" id="UP001642464"/>
    </source>
</evidence>
<accession>A0ABP0PAV0</accession>
<evidence type="ECO:0000313" key="1">
    <source>
        <dbReference type="EMBL" id="CAK9072899.1"/>
    </source>
</evidence>
<dbReference type="Proteomes" id="UP001642464">
    <property type="component" value="Unassembled WGS sequence"/>
</dbReference>
<dbReference type="EMBL" id="CAXAMM010034558">
    <property type="protein sequence ID" value="CAK9073039.1"/>
    <property type="molecule type" value="Genomic_DNA"/>
</dbReference>
<proteinExistence type="predicted"/>
<dbReference type="SUPFAM" id="SSF82199">
    <property type="entry name" value="SET domain"/>
    <property type="match status" value="1"/>
</dbReference>
<keyword evidence="3" id="KW-1185">Reference proteome</keyword>
<comment type="caution">
    <text evidence="1">The sequence shown here is derived from an EMBL/GenBank/DDBJ whole genome shotgun (WGS) entry which is preliminary data.</text>
</comment>
<name>A0ABP0PAV0_9DINO</name>
<dbReference type="Gene3D" id="2.170.270.10">
    <property type="entry name" value="SET domain"/>
    <property type="match status" value="1"/>
</dbReference>
<dbReference type="InterPro" id="IPR046341">
    <property type="entry name" value="SET_dom_sf"/>
</dbReference>
<protein>
    <submittedName>
        <fullName evidence="1">Phosphoglycolate phosphatase</fullName>
    </submittedName>
</protein>
<reference evidence="1 3" key="1">
    <citation type="submission" date="2024-02" db="EMBL/GenBank/DDBJ databases">
        <authorList>
            <person name="Chen Y."/>
            <person name="Shah S."/>
            <person name="Dougan E. K."/>
            <person name="Thang M."/>
            <person name="Chan C."/>
        </authorList>
    </citation>
    <scope>NUCLEOTIDE SEQUENCE [LARGE SCALE GENOMIC DNA]</scope>
</reference>
<dbReference type="PANTHER" id="PTHR12197">
    <property type="entry name" value="HISTONE-LYSINE N-METHYLTRANSFERASE SMYD"/>
    <property type="match status" value="1"/>
</dbReference>
<organism evidence="1 3">
    <name type="scientific">Durusdinium trenchii</name>
    <dbReference type="NCBI Taxonomy" id="1381693"/>
    <lineage>
        <taxon>Eukaryota</taxon>
        <taxon>Sar</taxon>
        <taxon>Alveolata</taxon>
        <taxon>Dinophyceae</taxon>
        <taxon>Suessiales</taxon>
        <taxon>Symbiodiniaceae</taxon>
        <taxon>Durusdinium</taxon>
    </lineage>
</organism>